<gene>
    <name evidence="3" type="ORF">WJX74_009349</name>
</gene>
<dbReference type="PANTHER" id="PTHR43677:SF4">
    <property type="entry name" value="QUINONE OXIDOREDUCTASE-LIKE PROTEIN 2"/>
    <property type="match status" value="1"/>
</dbReference>
<dbReference type="SUPFAM" id="SSF50129">
    <property type="entry name" value="GroES-like"/>
    <property type="match status" value="1"/>
</dbReference>
<dbReference type="InterPro" id="IPR002364">
    <property type="entry name" value="Quin_OxRdtase/zeta-crystal_CS"/>
</dbReference>
<sequence>MRALVCEQLGNPLDPKTSGLKVSPDTEAPKLTPKAVRIKVSAASLNFADALQVQGLYQEKPKLPFIPGSEVSGVVLEVGSSVKSLKSGTKVCAVTSGGALAEEVVVAAAAVFPLPDSADVGSAAGLPVAFGTAHLALKHRACLQSGQTLLVLGAAGGVGVAAVQIARVMGARVIAVARGAEKASFLRCLGADIVLDSSAQQEQPPAASTSSRDAQPGPPPGKSKANREPSLVPAIRKAAPKGVDVVLDCVGGSQFKDAMKCVKWGAHIMPIGFASGSIPIIPANIALVKNLTIHGVYWGSHLQHNPQLLRDSLQELVQWLADGRLQIHVSHRYSLEQATEGFRALLTRKAMGKVLIEPAAQSKL</sequence>
<feature type="region of interest" description="Disordered" evidence="1">
    <location>
        <begin position="199"/>
        <end position="229"/>
    </location>
</feature>
<dbReference type="InterPro" id="IPR036291">
    <property type="entry name" value="NAD(P)-bd_dom_sf"/>
</dbReference>
<dbReference type="InterPro" id="IPR013154">
    <property type="entry name" value="ADH-like_N"/>
</dbReference>
<evidence type="ECO:0000313" key="3">
    <source>
        <dbReference type="EMBL" id="KAK9820930.1"/>
    </source>
</evidence>
<dbReference type="InterPro" id="IPR013149">
    <property type="entry name" value="ADH-like_C"/>
</dbReference>
<dbReference type="PROSITE" id="PS01162">
    <property type="entry name" value="QOR_ZETA_CRYSTAL"/>
    <property type="match status" value="1"/>
</dbReference>
<reference evidence="3 4" key="1">
    <citation type="journal article" date="2024" name="Nat. Commun.">
        <title>Phylogenomics reveals the evolutionary origins of lichenization in chlorophyte algae.</title>
        <authorList>
            <person name="Puginier C."/>
            <person name="Libourel C."/>
            <person name="Otte J."/>
            <person name="Skaloud P."/>
            <person name="Haon M."/>
            <person name="Grisel S."/>
            <person name="Petersen M."/>
            <person name="Berrin J.G."/>
            <person name="Delaux P.M."/>
            <person name="Dal Grande F."/>
            <person name="Keller J."/>
        </authorList>
    </citation>
    <scope>NUCLEOTIDE SEQUENCE [LARGE SCALE GENOMIC DNA]</scope>
    <source>
        <strain evidence="3 4">SAG 2145</strain>
    </source>
</reference>
<keyword evidence="4" id="KW-1185">Reference proteome</keyword>
<dbReference type="Gene3D" id="3.40.50.720">
    <property type="entry name" value="NAD(P)-binding Rossmann-like Domain"/>
    <property type="match status" value="2"/>
</dbReference>
<dbReference type="EMBL" id="JALJOS010000042">
    <property type="protein sequence ID" value="KAK9820930.1"/>
    <property type="molecule type" value="Genomic_DNA"/>
</dbReference>
<evidence type="ECO:0000259" key="2">
    <source>
        <dbReference type="SMART" id="SM00829"/>
    </source>
</evidence>
<dbReference type="InterPro" id="IPR020843">
    <property type="entry name" value="ER"/>
</dbReference>
<dbReference type="Proteomes" id="UP001438707">
    <property type="component" value="Unassembled WGS sequence"/>
</dbReference>
<evidence type="ECO:0000256" key="1">
    <source>
        <dbReference type="SAM" id="MobiDB-lite"/>
    </source>
</evidence>
<dbReference type="Pfam" id="PF08240">
    <property type="entry name" value="ADH_N"/>
    <property type="match status" value="1"/>
</dbReference>
<accession>A0AAW1QHL4</accession>
<dbReference type="InterPro" id="IPR011032">
    <property type="entry name" value="GroES-like_sf"/>
</dbReference>
<protein>
    <recommendedName>
        <fullName evidence="2">Enoyl reductase (ER) domain-containing protein</fullName>
    </recommendedName>
</protein>
<evidence type="ECO:0000313" key="4">
    <source>
        <dbReference type="Proteomes" id="UP001438707"/>
    </source>
</evidence>
<name>A0AAW1QHL4_9CHLO</name>
<proteinExistence type="predicted"/>
<organism evidence="3 4">
    <name type="scientific">Apatococcus lobatus</name>
    <dbReference type="NCBI Taxonomy" id="904363"/>
    <lineage>
        <taxon>Eukaryota</taxon>
        <taxon>Viridiplantae</taxon>
        <taxon>Chlorophyta</taxon>
        <taxon>core chlorophytes</taxon>
        <taxon>Trebouxiophyceae</taxon>
        <taxon>Chlorellales</taxon>
        <taxon>Chlorellaceae</taxon>
        <taxon>Apatococcus</taxon>
    </lineage>
</organism>
<dbReference type="AlphaFoldDB" id="A0AAW1QHL4"/>
<dbReference type="PANTHER" id="PTHR43677">
    <property type="entry name" value="SHORT-CHAIN DEHYDROGENASE/REDUCTASE"/>
    <property type="match status" value="1"/>
</dbReference>
<dbReference type="SUPFAM" id="SSF51735">
    <property type="entry name" value="NAD(P)-binding Rossmann-fold domains"/>
    <property type="match status" value="1"/>
</dbReference>
<dbReference type="GO" id="GO:0016491">
    <property type="term" value="F:oxidoreductase activity"/>
    <property type="evidence" value="ECO:0007669"/>
    <property type="project" value="InterPro"/>
</dbReference>
<dbReference type="CDD" id="cd08241">
    <property type="entry name" value="QOR1"/>
    <property type="match status" value="1"/>
</dbReference>
<dbReference type="SMART" id="SM00829">
    <property type="entry name" value="PKS_ER"/>
    <property type="match status" value="1"/>
</dbReference>
<feature type="compositionally biased region" description="Polar residues" evidence="1">
    <location>
        <begin position="199"/>
        <end position="213"/>
    </location>
</feature>
<comment type="caution">
    <text evidence="3">The sequence shown here is derived from an EMBL/GenBank/DDBJ whole genome shotgun (WGS) entry which is preliminary data.</text>
</comment>
<feature type="domain" description="Enoyl reductase (ER)" evidence="2">
    <location>
        <begin position="16"/>
        <end position="356"/>
    </location>
</feature>
<dbReference type="GO" id="GO:0008270">
    <property type="term" value="F:zinc ion binding"/>
    <property type="evidence" value="ECO:0007669"/>
    <property type="project" value="InterPro"/>
</dbReference>
<dbReference type="Pfam" id="PF13602">
    <property type="entry name" value="ADH_zinc_N_2"/>
    <property type="match status" value="1"/>
</dbReference>
<dbReference type="Gene3D" id="3.90.180.10">
    <property type="entry name" value="Medium-chain alcohol dehydrogenases, catalytic domain"/>
    <property type="match status" value="2"/>
</dbReference>
<dbReference type="InterPro" id="IPR051397">
    <property type="entry name" value="Zn-ADH-like_protein"/>
</dbReference>
<dbReference type="Pfam" id="PF00107">
    <property type="entry name" value="ADH_zinc_N"/>
    <property type="match status" value="1"/>
</dbReference>